<comment type="similarity">
    <text evidence="2">Belongs to the NGG1 family.</text>
</comment>
<protein>
    <submittedName>
        <fullName evidence="7">Uncharacterized protein</fullName>
    </submittedName>
</protein>
<proteinExistence type="inferred from homology"/>
<keyword evidence="9" id="KW-1185">Reference proteome</keyword>
<feature type="compositionally biased region" description="Basic residues" evidence="6">
    <location>
        <begin position="151"/>
        <end position="176"/>
    </location>
</feature>
<dbReference type="OrthoDB" id="1232at2759"/>
<evidence type="ECO:0000256" key="6">
    <source>
        <dbReference type="SAM" id="MobiDB-lite"/>
    </source>
</evidence>
<reference evidence="8 10" key="2">
    <citation type="submission" date="2018-03" db="EMBL/GenBank/DDBJ databases">
        <authorList>
            <person name="Fogelqvist J."/>
        </authorList>
    </citation>
    <scope>NUCLEOTIDE SEQUENCE [LARGE SCALE GENOMIC DNA]</scope>
</reference>
<dbReference type="Pfam" id="PF10198">
    <property type="entry name" value="Ada3"/>
    <property type="match status" value="1"/>
</dbReference>
<keyword evidence="5" id="KW-0539">Nucleus</keyword>
<dbReference type="GO" id="GO:0003713">
    <property type="term" value="F:transcription coactivator activity"/>
    <property type="evidence" value="ECO:0007669"/>
    <property type="project" value="TreeGrafter"/>
</dbReference>
<dbReference type="GO" id="GO:0000124">
    <property type="term" value="C:SAGA complex"/>
    <property type="evidence" value="ECO:0007669"/>
    <property type="project" value="TreeGrafter"/>
</dbReference>
<feature type="compositionally biased region" description="Basic and acidic residues" evidence="6">
    <location>
        <begin position="141"/>
        <end position="150"/>
    </location>
</feature>
<reference evidence="7 9" key="1">
    <citation type="submission" date="2015-02" db="EMBL/GenBank/DDBJ databases">
        <authorList>
            <person name="Chooi Y.-H."/>
        </authorList>
    </citation>
    <scope>NUCLEOTIDE SEQUENCE [LARGE SCALE GENOMIC DNA]</scope>
    <source>
        <strain evidence="7">E3</strain>
    </source>
</reference>
<dbReference type="EMBL" id="CDSF01000024">
    <property type="protein sequence ID" value="CEO95494.1"/>
    <property type="molecule type" value="Genomic_DNA"/>
</dbReference>
<comment type="subcellular location">
    <subcellularLocation>
        <location evidence="1">Nucleus</location>
    </subcellularLocation>
</comment>
<accession>A0A0G4IJZ3</accession>
<name>A0A0G4IJZ3_PLABS</name>
<dbReference type="PANTHER" id="PTHR13556">
    <property type="entry name" value="TRANSCRIPTIONAL ADAPTER 3-RELATED"/>
    <property type="match status" value="1"/>
</dbReference>
<feature type="region of interest" description="Disordered" evidence="6">
    <location>
        <begin position="134"/>
        <end position="191"/>
    </location>
</feature>
<gene>
    <name evidence="7" type="ORF">PBRA_004220</name>
    <name evidence="8" type="ORF">PLBR_LOCUS7583</name>
</gene>
<dbReference type="AlphaFoldDB" id="A0A0G4IJZ3"/>
<keyword evidence="8" id="KW-0496">Mitochondrion</keyword>
<evidence type="ECO:0000256" key="1">
    <source>
        <dbReference type="ARBA" id="ARBA00004123"/>
    </source>
</evidence>
<sequence length="526" mass="58268">MAESDDVVVADDQDVSMDDADMDVVSIGAASSAAPVPMPSAATTLASLCQAFPVPDLERMWDAAAPSFSIDQLKLAMKELTGLQRYARARAVKLHKHLVDVANATNSPLQLEKGYAEWMDVLRNTEIVSNEEALAAAADQSSRRSFEENQKRKRDEKRRRDRERERDRKRKKKKRSGAGEDSKESTVKPPDSLWTSTADYFRFPTDDDLQLIRPKVDPELFEVPPLGRHYPEEWKELDEVRLANKKKKKSYQAITRRFRPKSDAMAIADTNVRKQIIEVDKRLKPPKGFQQHALAQRCIAAVFPLRKTAGTTAATAAAFASAAGATANGTFQFSLPNDAIVLNGGAATAPQFASAPTAYSAKDPPPPPPPKTVPPVKSFFEERVRLELKFMGLLPPSKAKSVDVAKAENRVDDEVATHLRRLQAQLKAVNASNVKRCERIQQRAADMAAALPVYEDLREAERVLEDMYQAKNSASWDESAALEAINAYEKARRAYLVHADTFGNAGTLFATPEQFAGIPRNRSQPV</sequence>
<evidence type="ECO:0000313" key="10">
    <source>
        <dbReference type="Proteomes" id="UP000290189"/>
    </source>
</evidence>
<evidence type="ECO:0000256" key="4">
    <source>
        <dbReference type="ARBA" id="ARBA00023163"/>
    </source>
</evidence>
<dbReference type="GO" id="GO:0005634">
    <property type="term" value="C:nucleus"/>
    <property type="evidence" value="ECO:0007669"/>
    <property type="project" value="UniProtKB-SubCell"/>
</dbReference>
<evidence type="ECO:0000256" key="3">
    <source>
        <dbReference type="ARBA" id="ARBA00023015"/>
    </source>
</evidence>
<dbReference type="InterPro" id="IPR019340">
    <property type="entry name" value="Histone_AcTrfase_su3"/>
</dbReference>
<feature type="compositionally biased region" description="Basic and acidic residues" evidence="6">
    <location>
        <begin position="177"/>
        <end position="186"/>
    </location>
</feature>
<dbReference type="GO" id="GO:0006357">
    <property type="term" value="P:regulation of transcription by RNA polymerase II"/>
    <property type="evidence" value="ECO:0007669"/>
    <property type="project" value="TreeGrafter"/>
</dbReference>
<keyword evidence="3" id="KW-0805">Transcription regulation</keyword>
<keyword evidence="4" id="KW-0804">Transcription</keyword>
<organism evidence="7 9">
    <name type="scientific">Plasmodiophora brassicae</name>
    <name type="common">Clubroot disease agent</name>
    <dbReference type="NCBI Taxonomy" id="37360"/>
    <lineage>
        <taxon>Eukaryota</taxon>
        <taxon>Sar</taxon>
        <taxon>Rhizaria</taxon>
        <taxon>Endomyxa</taxon>
        <taxon>Phytomyxea</taxon>
        <taxon>Plasmodiophorida</taxon>
        <taxon>Plasmodiophoridae</taxon>
        <taxon>Plasmodiophora</taxon>
    </lineage>
</organism>
<evidence type="ECO:0000313" key="7">
    <source>
        <dbReference type="EMBL" id="CEO95494.1"/>
    </source>
</evidence>
<dbReference type="Proteomes" id="UP000290189">
    <property type="component" value="Unassembled WGS sequence"/>
</dbReference>
<dbReference type="EMBL" id="OVEO01000014">
    <property type="protein sequence ID" value="SPR00368.1"/>
    <property type="molecule type" value="Genomic_DNA"/>
</dbReference>
<dbReference type="Proteomes" id="UP000039324">
    <property type="component" value="Unassembled WGS sequence"/>
</dbReference>
<dbReference type="PANTHER" id="PTHR13556:SF2">
    <property type="entry name" value="TRANSCRIPTIONAL ADAPTER 3"/>
    <property type="match status" value="1"/>
</dbReference>
<evidence type="ECO:0000313" key="8">
    <source>
        <dbReference type="EMBL" id="SPR00368.1"/>
    </source>
</evidence>
<dbReference type="STRING" id="37360.A0A0G4IJZ3"/>
<evidence type="ECO:0000256" key="5">
    <source>
        <dbReference type="ARBA" id="ARBA00023242"/>
    </source>
</evidence>
<evidence type="ECO:0000256" key="2">
    <source>
        <dbReference type="ARBA" id="ARBA00005330"/>
    </source>
</evidence>
<evidence type="ECO:0000313" key="9">
    <source>
        <dbReference type="Proteomes" id="UP000039324"/>
    </source>
</evidence>
<geneLocation type="mitochondrion" evidence="8"/>